<dbReference type="AlphaFoldDB" id="A0A1A6BF37"/>
<protein>
    <submittedName>
        <fullName evidence="2">Uncharacterized protein</fullName>
    </submittedName>
</protein>
<keyword evidence="1" id="KW-1133">Transmembrane helix</keyword>
<feature type="transmembrane region" description="Helical" evidence="1">
    <location>
        <begin position="29"/>
        <end position="57"/>
    </location>
</feature>
<dbReference type="EMBL" id="MAEM01000331">
    <property type="protein sequence ID" value="OBS00849.1"/>
    <property type="molecule type" value="Genomic_DNA"/>
</dbReference>
<proteinExistence type="predicted"/>
<evidence type="ECO:0000313" key="2">
    <source>
        <dbReference type="EMBL" id="OBS00849.1"/>
    </source>
</evidence>
<keyword evidence="1" id="KW-0812">Transmembrane</keyword>
<accession>A0A1A6BF37</accession>
<organism evidence="2 3">
    <name type="scientific">Mycobacterium gordonae</name>
    <dbReference type="NCBI Taxonomy" id="1778"/>
    <lineage>
        <taxon>Bacteria</taxon>
        <taxon>Bacillati</taxon>
        <taxon>Actinomycetota</taxon>
        <taxon>Actinomycetes</taxon>
        <taxon>Mycobacteriales</taxon>
        <taxon>Mycobacteriaceae</taxon>
        <taxon>Mycobacterium</taxon>
    </lineage>
</organism>
<gene>
    <name evidence="2" type="ORF">A9W98_22800</name>
</gene>
<evidence type="ECO:0000256" key="1">
    <source>
        <dbReference type="SAM" id="Phobius"/>
    </source>
</evidence>
<keyword evidence="1" id="KW-0472">Membrane</keyword>
<evidence type="ECO:0000313" key="3">
    <source>
        <dbReference type="Proteomes" id="UP000093757"/>
    </source>
</evidence>
<sequence length="61" mass="6614">MPALNHYGFPPIRGEADRRPTRMLAAVNFSILIMVVVAIAGAYGCEVLVELAIAVFAKLKQ</sequence>
<dbReference type="Proteomes" id="UP000093757">
    <property type="component" value="Unassembled WGS sequence"/>
</dbReference>
<comment type="caution">
    <text evidence="2">The sequence shown here is derived from an EMBL/GenBank/DDBJ whole genome shotgun (WGS) entry which is preliminary data.</text>
</comment>
<reference evidence="2 3" key="1">
    <citation type="submission" date="2016-06" db="EMBL/GenBank/DDBJ databases">
        <authorList>
            <person name="Kjaerup R.B."/>
            <person name="Dalgaard T.S."/>
            <person name="Juul-Madsen H.R."/>
        </authorList>
    </citation>
    <scope>NUCLEOTIDE SEQUENCE [LARGE SCALE GENOMIC DNA]</scope>
    <source>
        <strain evidence="2 3">1245752.6</strain>
    </source>
</reference>
<name>A0A1A6BF37_MYCGO</name>